<evidence type="ECO:0000256" key="1">
    <source>
        <dbReference type="SAM" id="MobiDB-lite"/>
    </source>
</evidence>
<evidence type="ECO:0000313" key="2">
    <source>
        <dbReference type="EMBL" id="ASK67286.1"/>
    </source>
</evidence>
<gene>
    <name evidence="2" type="ORF">CFK39_15695</name>
</gene>
<name>A0A220UHA6_9MICO</name>
<dbReference type="Proteomes" id="UP000198398">
    <property type="component" value="Plasmid unnamed1"/>
</dbReference>
<organism evidence="2 3">
    <name type="scientific">Brachybacterium avium</name>
    <dbReference type="NCBI Taxonomy" id="2017485"/>
    <lineage>
        <taxon>Bacteria</taxon>
        <taxon>Bacillati</taxon>
        <taxon>Actinomycetota</taxon>
        <taxon>Actinomycetes</taxon>
        <taxon>Micrococcales</taxon>
        <taxon>Dermabacteraceae</taxon>
        <taxon>Brachybacterium</taxon>
    </lineage>
</organism>
<protein>
    <submittedName>
        <fullName evidence="2">Uncharacterized protein</fullName>
    </submittedName>
</protein>
<feature type="region of interest" description="Disordered" evidence="1">
    <location>
        <begin position="70"/>
        <end position="93"/>
    </location>
</feature>
<dbReference type="AlphaFoldDB" id="A0A220UHA6"/>
<evidence type="ECO:0000313" key="3">
    <source>
        <dbReference type="Proteomes" id="UP000198398"/>
    </source>
</evidence>
<keyword evidence="3" id="KW-1185">Reference proteome</keyword>
<geneLocation type="plasmid" evidence="3">
    <name>unnamed1 sequence</name>
</geneLocation>
<accession>A0A220UHA6</accession>
<proteinExistence type="predicted"/>
<keyword evidence="2" id="KW-0614">Plasmid</keyword>
<reference evidence="2 3" key="1">
    <citation type="submission" date="2017-07" db="EMBL/GenBank/DDBJ databases">
        <title>Brachybacterium sp. VR2415.</title>
        <authorList>
            <person name="Tak E.J."/>
            <person name="Bae J.-W."/>
        </authorList>
    </citation>
    <scope>NUCLEOTIDE SEQUENCE [LARGE SCALE GENOMIC DNA]</scope>
    <source>
        <strain evidence="2 3">VR2415</strain>
        <plasmid evidence="3">unnamed1 sequence</plasmid>
    </source>
</reference>
<dbReference type="EMBL" id="CP022317">
    <property type="protein sequence ID" value="ASK67286.1"/>
    <property type="molecule type" value="Genomic_DNA"/>
</dbReference>
<dbReference type="KEGG" id="brv:CFK39_15695"/>
<dbReference type="OrthoDB" id="9848617at2"/>
<dbReference type="RefSeq" id="WP_089066517.1">
    <property type="nucleotide sequence ID" value="NZ_CP022317.1"/>
</dbReference>
<sequence length="93" mass="9899">MTTTLDLDVSYAALCAAGAVCRRERRLRASLAALLADPRDVGAWAEVRSCTRPEEEQLLRSDLALLETVSQSGSAGTGMGGSPRTPFPEEESC</sequence>